<evidence type="ECO:0000313" key="2">
    <source>
        <dbReference type="Proteomes" id="UP001497480"/>
    </source>
</evidence>
<dbReference type="EMBL" id="CAXHTB010000001">
    <property type="protein sequence ID" value="CAL0299887.1"/>
    <property type="molecule type" value="Genomic_DNA"/>
</dbReference>
<accession>A0AAV1VSI5</accession>
<comment type="caution">
    <text evidence="1">The sequence shown here is derived from an EMBL/GenBank/DDBJ whole genome shotgun (WGS) entry which is preliminary data.</text>
</comment>
<keyword evidence="2" id="KW-1185">Reference proteome</keyword>
<dbReference type="Proteomes" id="UP001497480">
    <property type="component" value="Unassembled WGS sequence"/>
</dbReference>
<organism evidence="1 2">
    <name type="scientific">Lupinus luteus</name>
    <name type="common">European yellow lupine</name>
    <dbReference type="NCBI Taxonomy" id="3873"/>
    <lineage>
        <taxon>Eukaryota</taxon>
        <taxon>Viridiplantae</taxon>
        <taxon>Streptophyta</taxon>
        <taxon>Embryophyta</taxon>
        <taxon>Tracheophyta</taxon>
        <taxon>Spermatophyta</taxon>
        <taxon>Magnoliopsida</taxon>
        <taxon>eudicotyledons</taxon>
        <taxon>Gunneridae</taxon>
        <taxon>Pentapetalae</taxon>
        <taxon>rosids</taxon>
        <taxon>fabids</taxon>
        <taxon>Fabales</taxon>
        <taxon>Fabaceae</taxon>
        <taxon>Papilionoideae</taxon>
        <taxon>50 kb inversion clade</taxon>
        <taxon>genistoids sensu lato</taxon>
        <taxon>core genistoids</taxon>
        <taxon>Genisteae</taxon>
        <taxon>Lupinus</taxon>
    </lineage>
</organism>
<name>A0AAV1VSI5_LUPLU</name>
<sequence length="112" mass="12699">MYFSGRYNLTTYSLTSTSHISFAVFFSAMLDNTESAIARCKLATALSSISFHLSLVTSVDLPSIAVKQLSFLKIAFIFNFHRKKLLPLNFSNSYFAAINFDKDLFSQLYRLT</sequence>
<reference evidence="1 2" key="1">
    <citation type="submission" date="2024-03" db="EMBL/GenBank/DDBJ databases">
        <authorList>
            <person name="Martinez-Hernandez J."/>
        </authorList>
    </citation>
    <scope>NUCLEOTIDE SEQUENCE [LARGE SCALE GENOMIC DNA]</scope>
</reference>
<proteinExistence type="predicted"/>
<evidence type="ECO:0000313" key="1">
    <source>
        <dbReference type="EMBL" id="CAL0299887.1"/>
    </source>
</evidence>
<gene>
    <name evidence="1" type="ORF">LLUT_LOCUS947</name>
</gene>
<protein>
    <submittedName>
        <fullName evidence="1">Uncharacterized protein</fullName>
    </submittedName>
</protein>
<dbReference type="AlphaFoldDB" id="A0AAV1VSI5"/>